<evidence type="ECO:0000313" key="3">
    <source>
        <dbReference type="EMBL" id="KAE9526225.1"/>
    </source>
</evidence>
<dbReference type="Pfam" id="PF13930">
    <property type="entry name" value="Endonuclea_NS_2"/>
    <property type="match status" value="1"/>
</dbReference>
<evidence type="ECO:0000259" key="2">
    <source>
        <dbReference type="Pfam" id="PF13930"/>
    </source>
</evidence>
<dbReference type="Proteomes" id="UP000475862">
    <property type="component" value="Unassembled WGS sequence"/>
</dbReference>
<comment type="caution">
    <text evidence="3">The sequence shown here is derived from an EMBL/GenBank/DDBJ whole genome shotgun (WGS) entry which is preliminary data.</text>
</comment>
<gene>
    <name evidence="3" type="ORF">AGLY_013856</name>
</gene>
<proteinExistence type="predicted"/>
<protein>
    <recommendedName>
        <fullName evidence="2">Type VII secretion system protein EssD-like domain-containing protein</fullName>
    </recommendedName>
</protein>
<evidence type="ECO:0000256" key="1">
    <source>
        <dbReference type="SAM" id="MobiDB-lite"/>
    </source>
</evidence>
<dbReference type="Gene3D" id="3.40.570.10">
    <property type="entry name" value="Extracellular Endonuclease, subunit A"/>
    <property type="match status" value="1"/>
</dbReference>
<sequence length="210" mass="23260">MWRRENNGNAPRKALFAAAVLLIGLAVVDNVGASTKYTLLSKNKIEVSESRVTCKNGNSVSVTTGVKGELYELSSTRTNFSGDKWKRRMAELDREPDDEQGHVVASVFGGPIETWNLVPQHRSVNRKINAQSSLLNRWDEFEKWTREQLGKKNGAPVKFAIKIKYATKNGCRPIGFEIDASSKAGPGFQGNFDNGPYGSFAVTSRPRKKP</sequence>
<name>A0A6G0T7F2_APHGL</name>
<dbReference type="AlphaFoldDB" id="A0A6G0T7F2"/>
<dbReference type="InterPro" id="IPR044927">
    <property type="entry name" value="Endonuclea_NS_2"/>
</dbReference>
<evidence type="ECO:0000313" key="4">
    <source>
        <dbReference type="Proteomes" id="UP000475862"/>
    </source>
</evidence>
<keyword evidence="4" id="KW-1185">Reference proteome</keyword>
<dbReference type="OrthoDB" id="6606584at2759"/>
<dbReference type="InterPro" id="IPR044929">
    <property type="entry name" value="DNA/RNA_non-sp_Endonuclease_sf"/>
</dbReference>
<organism evidence="3 4">
    <name type="scientific">Aphis glycines</name>
    <name type="common">Soybean aphid</name>
    <dbReference type="NCBI Taxonomy" id="307491"/>
    <lineage>
        <taxon>Eukaryota</taxon>
        <taxon>Metazoa</taxon>
        <taxon>Ecdysozoa</taxon>
        <taxon>Arthropoda</taxon>
        <taxon>Hexapoda</taxon>
        <taxon>Insecta</taxon>
        <taxon>Pterygota</taxon>
        <taxon>Neoptera</taxon>
        <taxon>Paraneoptera</taxon>
        <taxon>Hemiptera</taxon>
        <taxon>Sternorrhyncha</taxon>
        <taxon>Aphidomorpha</taxon>
        <taxon>Aphidoidea</taxon>
        <taxon>Aphididae</taxon>
        <taxon>Aphidini</taxon>
        <taxon>Aphis</taxon>
        <taxon>Aphis</taxon>
    </lineage>
</organism>
<feature type="domain" description="Type VII secretion system protein EssD-like" evidence="2">
    <location>
        <begin position="63"/>
        <end position="182"/>
    </location>
</feature>
<accession>A0A6G0T7F2</accession>
<dbReference type="EMBL" id="VYZN01000055">
    <property type="protein sequence ID" value="KAE9526225.1"/>
    <property type="molecule type" value="Genomic_DNA"/>
</dbReference>
<feature type="region of interest" description="Disordered" evidence="1">
    <location>
        <begin position="185"/>
        <end position="210"/>
    </location>
</feature>
<reference evidence="3 4" key="1">
    <citation type="submission" date="2019-08" db="EMBL/GenBank/DDBJ databases">
        <title>The genome of the soybean aphid Biotype 1, its phylome, world population structure and adaptation to the North American continent.</title>
        <authorList>
            <person name="Giordano R."/>
            <person name="Donthu R.K."/>
            <person name="Hernandez A.G."/>
            <person name="Wright C.L."/>
            <person name="Zimin A.V."/>
        </authorList>
    </citation>
    <scope>NUCLEOTIDE SEQUENCE [LARGE SCALE GENOMIC DNA]</scope>
    <source>
        <tissue evidence="3">Whole aphids</tissue>
    </source>
</reference>